<evidence type="ECO:0000313" key="2">
    <source>
        <dbReference type="Proteomes" id="UP000030300"/>
    </source>
</evidence>
<dbReference type="KEGG" id="psim:KR76_00166"/>
<keyword evidence="2" id="KW-1185">Reference proteome</keyword>
<gene>
    <name evidence="1" type="ORF">KR76_00166</name>
</gene>
<organism evidence="1 2">
    <name type="scientific">Nocardioides simplex</name>
    <name type="common">Arthrobacter simplex</name>
    <dbReference type="NCBI Taxonomy" id="2045"/>
    <lineage>
        <taxon>Bacteria</taxon>
        <taxon>Bacillati</taxon>
        <taxon>Actinomycetota</taxon>
        <taxon>Actinomycetes</taxon>
        <taxon>Propionibacteriales</taxon>
        <taxon>Nocardioidaceae</taxon>
        <taxon>Pimelobacter</taxon>
    </lineage>
</organism>
<evidence type="ECO:0000313" key="1">
    <source>
        <dbReference type="EMBL" id="AJR18841.1"/>
    </source>
</evidence>
<dbReference type="Proteomes" id="UP000030300">
    <property type="component" value="Chromosome"/>
</dbReference>
<accession>A0A0C5XI87</accession>
<sequence length="52" mass="5927">MRGLRARSAWVAGPRCRGRCRVNHLAPATGLLRTRNRRTSRGRITQQRWGVG</sequence>
<dbReference type="AlphaFoldDB" id="A0A0C5XI87"/>
<name>A0A0C5XI87_NOCSI</name>
<dbReference type="STRING" id="2045.KR76_00166"/>
<dbReference type="HOGENOM" id="CLU_3082377_0_0_11"/>
<protein>
    <submittedName>
        <fullName evidence="1">Uncharacterized protein</fullName>
    </submittedName>
</protein>
<dbReference type="EMBL" id="CP009896">
    <property type="protein sequence ID" value="AJR18841.1"/>
    <property type="molecule type" value="Genomic_DNA"/>
</dbReference>
<reference evidence="1 2" key="1">
    <citation type="journal article" date="2015" name="Genome Announc.">
        <title>Complete Genome Sequence of Steroid-Transforming Nocardioides simplex VKM Ac-2033D.</title>
        <authorList>
            <person name="Shtratnikova V.Y."/>
            <person name="Schelkunov M.I."/>
            <person name="Pekov Y.A."/>
            <person name="Fokina V.V."/>
            <person name="Logacheva M.D."/>
            <person name="Sokolov S.L."/>
            <person name="Bragin E.Y."/>
            <person name="Ashapkin V.V."/>
            <person name="Donova M.V."/>
        </authorList>
    </citation>
    <scope>NUCLEOTIDE SEQUENCE [LARGE SCALE GENOMIC DNA]</scope>
    <source>
        <strain evidence="1 2">VKM Ac-2033D</strain>
    </source>
</reference>
<proteinExistence type="predicted"/>